<gene>
    <name evidence="2" type="ORF">SLS62_007927</name>
</gene>
<feature type="region of interest" description="Disordered" evidence="1">
    <location>
        <begin position="61"/>
        <end position="151"/>
    </location>
</feature>
<keyword evidence="3" id="KW-1185">Reference proteome</keyword>
<dbReference type="Proteomes" id="UP001320420">
    <property type="component" value="Unassembled WGS sequence"/>
</dbReference>
<evidence type="ECO:0000256" key="1">
    <source>
        <dbReference type="SAM" id="MobiDB-lite"/>
    </source>
</evidence>
<name>A0AAN9ULZ1_9PEZI</name>
<feature type="compositionally biased region" description="Low complexity" evidence="1">
    <location>
        <begin position="82"/>
        <end position="91"/>
    </location>
</feature>
<protein>
    <submittedName>
        <fullName evidence="2">Uncharacterized protein</fullName>
    </submittedName>
</protein>
<comment type="caution">
    <text evidence="2">The sequence shown here is derived from an EMBL/GenBank/DDBJ whole genome shotgun (WGS) entry which is preliminary data.</text>
</comment>
<feature type="compositionally biased region" description="Acidic residues" evidence="1">
    <location>
        <begin position="139"/>
        <end position="151"/>
    </location>
</feature>
<sequence length="151" mass="15386">MTSFEAEAGLTDGEKKMLSFAWAFMATPPTIDLEKLAQALGYTNPRSIYPVLKTAREKLNKAKAKLSSELGDAEEGGSGAPGTPSKAKATAGGAGTPASRKRKAPAGRKGGASATPSKRGKQGSASGAQGAAKEASFAYDDDGDYLEDGEA</sequence>
<reference evidence="2 3" key="1">
    <citation type="submission" date="2024-02" db="EMBL/GenBank/DDBJ databases">
        <title>De novo assembly and annotation of 12 fungi associated with fruit tree decline syndrome in Ontario, Canada.</title>
        <authorList>
            <person name="Sulman M."/>
            <person name="Ellouze W."/>
            <person name="Ilyukhin E."/>
        </authorList>
    </citation>
    <scope>NUCLEOTIDE SEQUENCE [LARGE SCALE GENOMIC DNA]</scope>
    <source>
        <strain evidence="2 3">M11/M66-122</strain>
    </source>
</reference>
<evidence type="ECO:0000313" key="3">
    <source>
        <dbReference type="Proteomes" id="UP001320420"/>
    </source>
</evidence>
<dbReference type="EMBL" id="JAKJXP020000069">
    <property type="protein sequence ID" value="KAK7750176.1"/>
    <property type="molecule type" value="Genomic_DNA"/>
</dbReference>
<accession>A0AAN9ULZ1</accession>
<proteinExistence type="predicted"/>
<dbReference type="AlphaFoldDB" id="A0AAN9ULZ1"/>
<organism evidence="2 3">
    <name type="scientific">Diatrype stigma</name>
    <dbReference type="NCBI Taxonomy" id="117547"/>
    <lineage>
        <taxon>Eukaryota</taxon>
        <taxon>Fungi</taxon>
        <taxon>Dikarya</taxon>
        <taxon>Ascomycota</taxon>
        <taxon>Pezizomycotina</taxon>
        <taxon>Sordariomycetes</taxon>
        <taxon>Xylariomycetidae</taxon>
        <taxon>Xylariales</taxon>
        <taxon>Diatrypaceae</taxon>
        <taxon>Diatrype</taxon>
    </lineage>
</organism>
<feature type="compositionally biased region" description="Low complexity" evidence="1">
    <location>
        <begin position="122"/>
        <end position="133"/>
    </location>
</feature>
<evidence type="ECO:0000313" key="2">
    <source>
        <dbReference type="EMBL" id="KAK7750176.1"/>
    </source>
</evidence>